<keyword evidence="9" id="KW-1185">Reference proteome</keyword>
<dbReference type="Proteomes" id="UP000613582">
    <property type="component" value="Unassembled WGS sequence"/>
</dbReference>
<name>A0A8J2V524_9PROT</name>
<feature type="transmembrane region" description="Helical" evidence="6">
    <location>
        <begin position="6"/>
        <end position="32"/>
    </location>
</feature>
<dbReference type="GO" id="GO:0005886">
    <property type="term" value="C:plasma membrane"/>
    <property type="evidence" value="ECO:0007669"/>
    <property type="project" value="UniProtKB-SubCell"/>
</dbReference>
<dbReference type="AlphaFoldDB" id="A0A8J2V524"/>
<evidence type="ECO:0000256" key="1">
    <source>
        <dbReference type="ARBA" id="ARBA00004651"/>
    </source>
</evidence>
<feature type="transmembrane region" description="Helical" evidence="6">
    <location>
        <begin position="338"/>
        <end position="361"/>
    </location>
</feature>
<feature type="transmembrane region" description="Helical" evidence="6">
    <location>
        <begin position="274"/>
        <end position="292"/>
    </location>
</feature>
<feature type="transmembrane region" description="Helical" evidence="6">
    <location>
        <begin position="242"/>
        <end position="262"/>
    </location>
</feature>
<evidence type="ECO:0000256" key="5">
    <source>
        <dbReference type="ARBA" id="ARBA00023136"/>
    </source>
</evidence>
<dbReference type="InterPro" id="IPR018461">
    <property type="entry name" value="Na/H_Antiport_NhaC-like_C"/>
</dbReference>
<dbReference type="PANTHER" id="PTHR43478">
    <property type="entry name" value="NA+/H+ ANTIPORTER-RELATED"/>
    <property type="match status" value="1"/>
</dbReference>
<reference evidence="8" key="2">
    <citation type="submission" date="2020-09" db="EMBL/GenBank/DDBJ databases">
        <authorList>
            <person name="Sun Q."/>
            <person name="Zhou Y."/>
        </authorList>
    </citation>
    <scope>NUCLEOTIDE SEQUENCE</scope>
    <source>
        <strain evidence="8">CGMCC 1.12921</strain>
    </source>
</reference>
<proteinExistence type="predicted"/>
<evidence type="ECO:0000313" key="9">
    <source>
        <dbReference type="Proteomes" id="UP000613582"/>
    </source>
</evidence>
<reference evidence="8" key="1">
    <citation type="journal article" date="2014" name="Int. J. Syst. Evol. Microbiol.">
        <title>Complete genome sequence of Corynebacterium casei LMG S-19264T (=DSM 44701T), isolated from a smear-ripened cheese.</title>
        <authorList>
            <consortium name="US DOE Joint Genome Institute (JGI-PGF)"/>
            <person name="Walter F."/>
            <person name="Albersmeier A."/>
            <person name="Kalinowski J."/>
            <person name="Ruckert C."/>
        </authorList>
    </citation>
    <scope>NUCLEOTIDE SEQUENCE</scope>
    <source>
        <strain evidence="8">CGMCC 1.12921</strain>
    </source>
</reference>
<evidence type="ECO:0000313" key="8">
    <source>
        <dbReference type="EMBL" id="GGD15632.1"/>
    </source>
</evidence>
<feature type="transmembrane region" description="Helical" evidence="6">
    <location>
        <begin position="313"/>
        <end position="332"/>
    </location>
</feature>
<feature type="transmembrane region" description="Helical" evidence="6">
    <location>
        <begin position="195"/>
        <end position="216"/>
    </location>
</feature>
<evidence type="ECO:0000256" key="3">
    <source>
        <dbReference type="ARBA" id="ARBA00022692"/>
    </source>
</evidence>
<dbReference type="RefSeq" id="WP_188158051.1">
    <property type="nucleotide sequence ID" value="NZ_BMGH01000001.1"/>
</dbReference>
<sequence>MDALTLLPPVMAILVAVVARNVYAALIVALFLSEALIGFAGPGGFFLFDGLVGTVDRAVAVFESAYNTQILLFCLLIGALIAFMRESGGVAAMAQALIRSGLAGSRRRAELAVAGTGTVIFIETNVSLLSAGVLGRPLHDAHGLSRERLAYIIDSTSAPISVLLLLNGWGAYALSLVGEYDFANPLNVVMGSVPWNFYALLTVTGVYLTAITGKVFGPMAKADARVAGGLEEAGPAPTRPRYMWLPLAVMIVSALSFMTITGNGNITDGDGARSILWAITLAVVIAGTMLWLDRMMTTRDLQEKAFQGIGEMVPLVTVLLLSIALGSSLRALGTGEFVAAMAAGNLPAFTVPVILFAAAALTSFMTGTSWGTYGILVPIAMPLAIALGIPPSLALAAVLGGGVFGDHCSPISDTSLIASVAAGSEHLSHVKTQLPYALVAAGIAGAMYLVAGIVAG</sequence>
<feature type="transmembrane region" description="Helical" evidence="6">
    <location>
        <begin position="434"/>
        <end position="455"/>
    </location>
</feature>
<keyword evidence="5 6" id="KW-0472">Membrane</keyword>
<protein>
    <submittedName>
        <fullName evidence="8">Sodium:proton antiporter</fullName>
    </submittedName>
</protein>
<comment type="caution">
    <text evidence="8">The sequence shown here is derived from an EMBL/GenBank/DDBJ whole genome shotgun (WGS) entry which is preliminary data.</text>
</comment>
<feature type="domain" description="Na+/H+ antiporter NhaC-like C-terminal" evidence="7">
    <location>
        <begin position="185"/>
        <end position="453"/>
    </location>
</feature>
<comment type="subcellular location">
    <subcellularLocation>
        <location evidence="1">Cell membrane</location>
        <topology evidence="1">Multi-pass membrane protein</topology>
    </subcellularLocation>
</comment>
<evidence type="ECO:0000256" key="6">
    <source>
        <dbReference type="SAM" id="Phobius"/>
    </source>
</evidence>
<keyword evidence="3 6" id="KW-0812">Transmembrane</keyword>
<feature type="transmembrane region" description="Helical" evidence="6">
    <location>
        <begin position="39"/>
        <end position="60"/>
    </location>
</feature>
<evidence type="ECO:0000256" key="2">
    <source>
        <dbReference type="ARBA" id="ARBA00022475"/>
    </source>
</evidence>
<dbReference type="Pfam" id="PF03553">
    <property type="entry name" value="Na_H_antiporter"/>
    <property type="match status" value="1"/>
</dbReference>
<feature type="transmembrane region" description="Helical" evidence="6">
    <location>
        <begin position="66"/>
        <end position="84"/>
    </location>
</feature>
<feature type="transmembrane region" description="Helical" evidence="6">
    <location>
        <begin position="149"/>
        <end position="175"/>
    </location>
</feature>
<dbReference type="EMBL" id="BMGH01000001">
    <property type="protein sequence ID" value="GGD15632.1"/>
    <property type="molecule type" value="Genomic_DNA"/>
</dbReference>
<keyword evidence="2" id="KW-1003">Cell membrane</keyword>
<dbReference type="PANTHER" id="PTHR43478:SF1">
    <property type="entry name" value="NA+_H+ ANTIPORTER NHAC-LIKE C-TERMINAL DOMAIN-CONTAINING PROTEIN"/>
    <property type="match status" value="1"/>
</dbReference>
<gene>
    <name evidence="8" type="ORF">GCM10011342_25470</name>
</gene>
<feature type="transmembrane region" description="Helical" evidence="6">
    <location>
        <begin position="373"/>
        <end position="399"/>
    </location>
</feature>
<evidence type="ECO:0000259" key="7">
    <source>
        <dbReference type="Pfam" id="PF03553"/>
    </source>
</evidence>
<organism evidence="8 9">
    <name type="scientific">Aquisalinus flavus</name>
    <dbReference type="NCBI Taxonomy" id="1526572"/>
    <lineage>
        <taxon>Bacteria</taxon>
        <taxon>Pseudomonadati</taxon>
        <taxon>Pseudomonadota</taxon>
        <taxon>Alphaproteobacteria</taxon>
        <taxon>Parvularculales</taxon>
        <taxon>Parvularculaceae</taxon>
        <taxon>Aquisalinus</taxon>
    </lineage>
</organism>
<keyword evidence="4 6" id="KW-1133">Transmembrane helix</keyword>
<accession>A0A8J2V524</accession>
<evidence type="ECO:0000256" key="4">
    <source>
        <dbReference type="ARBA" id="ARBA00022989"/>
    </source>
</evidence>